<dbReference type="Proteomes" id="UP000003653">
    <property type="component" value="Unassembled WGS sequence"/>
</dbReference>
<reference evidence="4 5" key="1">
    <citation type="submission" date="2010-04" db="EMBL/GenBank/DDBJ databases">
        <authorList>
            <person name="Muzny D."/>
            <person name="Qin X."/>
            <person name="Deng J."/>
            <person name="Jiang H."/>
            <person name="Liu Y."/>
            <person name="Qu J."/>
            <person name="Song X.-Z."/>
            <person name="Zhang L."/>
            <person name="Thornton R."/>
            <person name="Coyle M."/>
            <person name="Francisco L."/>
            <person name="Jackson L."/>
            <person name="Javaid M."/>
            <person name="Korchina V."/>
            <person name="Kovar C."/>
            <person name="Mata R."/>
            <person name="Mathew T."/>
            <person name="Ngo R."/>
            <person name="Nguyen L."/>
            <person name="Nguyen N."/>
            <person name="Okwuonu G."/>
            <person name="Ongeri F."/>
            <person name="Pham C."/>
            <person name="Simmons D."/>
            <person name="Wilczek-Boney K."/>
            <person name="Hale W."/>
            <person name="Jakkamsetti A."/>
            <person name="Pham P."/>
            <person name="Ruth R."/>
            <person name="San Lucas F."/>
            <person name="Warren J."/>
            <person name="Zhang J."/>
            <person name="Zhao Z."/>
            <person name="Zhou C."/>
            <person name="Zhu D."/>
            <person name="Lee S."/>
            <person name="Bess C."/>
            <person name="Blankenburg K."/>
            <person name="Forbes L."/>
            <person name="Fu Q."/>
            <person name="Gubbala S."/>
            <person name="Hirani K."/>
            <person name="Jayaseelan J.C."/>
            <person name="Lara F."/>
            <person name="Munidasa M."/>
            <person name="Palculict T."/>
            <person name="Patil S."/>
            <person name="Pu L.-L."/>
            <person name="Saada N."/>
            <person name="Tang L."/>
            <person name="Weissenberger G."/>
            <person name="Zhu Y."/>
            <person name="Hemphill L."/>
            <person name="Shang Y."/>
            <person name="Youmans B."/>
            <person name="Ayvaz T."/>
            <person name="Ross M."/>
            <person name="Santibanez J."/>
            <person name="Aqrawi P."/>
            <person name="Gross S."/>
            <person name="Joshi V."/>
            <person name="Fowler G."/>
            <person name="Nazareth L."/>
            <person name="Reid J."/>
            <person name="Worley K."/>
            <person name="Petrosino J."/>
            <person name="Highlander S."/>
            <person name="Gibbs R."/>
        </authorList>
    </citation>
    <scope>NUCLEOTIDE SEQUENCE [LARGE SCALE GENOMIC DNA]</scope>
    <source>
        <strain evidence="4 5">ATCC BAA-614</strain>
    </source>
</reference>
<name>D5P8F7_9MYCO</name>
<dbReference type="Pfam" id="PF13828">
    <property type="entry name" value="DUF4190"/>
    <property type="match status" value="1"/>
</dbReference>
<feature type="domain" description="DUF4190" evidence="3">
    <location>
        <begin position="76"/>
        <end position="126"/>
    </location>
</feature>
<dbReference type="EMBL" id="ADNV01000208">
    <property type="protein sequence ID" value="EFG77663.1"/>
    <property type="molecule type" value="Genomic_DNA"/>
</dbReference>
<sequence length="245" mass="25162">MMSSGDPFAPPSGDPFAAYGVAPDDDAGPPTSYGGPQTEPSDGGRPDNASAPGDPFDFAPAPPPAARPPLNTYALLAPVFGVLAPPAGVVLGHLALPQIKRTGERGWLAAVCGLVVGYLLSVVLVALLIWLLARDGGAANGGRAASPAGAAPSTSVITSVAPRPMRPRHKITLDHATVGKCVEIEKRDSSGGVSDDEALDLFEVPCEHRVGVYTVTSRVPADAECNSTYVAAPPDRSFAVCLNRY</sequence>
<dbReference type="AlphaFoldDB" id="D5P8F7"/>
<evidence type="ECO:0000313" key="5">
    <source>
        <dbReference type="Proteomes" id="UP000003653"/>
    </source>
</evidence>
<dbReference type="eggNOG" id="ENOG503290I">
    <property type="taxonomic scope" value="Bacteria"/>
</dbReference>
<dbReference type="HOGENOM" id="CLU_106674_0_0_11"/>
<comment type="caution">
    <text evidence="4">The sequence shown here is derived from an EMBL/GenBank/DDBJ whole genome shotgun (WGS) entry which is preliminary data.</text>
</comment>
<keyword evidence="5" id="KW-1185">Reference proteome</keyword>
<evidence type="ECO:0000256" key="2">
    <source>
        <dbReference type="SAM" id="Phobius"/>
    </source>
</evidence>
<accession>D5P8F7</accession>
<gene>
    <name evidence="4" type="ORF">HMPREF0591_2472</name>
</gene>
<feature type="transmembrane region" description="Helical" evidence="2">
    <location>
        <begin position="108"/>
        <end position="133"/>
    </location>
</feature>
<proteinExistence type="predicted"/>
<organism evidence="4 5">
    <name type="scientific">Mycobacterium parascrofulaceum ATCC BAA-614</name>
    <dbReference type="NCBI Taxonomy" id="525368"/>
    <lineage>
        <taxon>Bacteria</taxon>
        <taxon>Bacillati</taxon>
        <taxon>Actinomycetota</taxon>
        <taxon>Actinomycetes</taxon>
        <taxon>Mycobacteriales</taxon>
        <taxon>Mycobacteriaceae</taxon>
        <taxon>Mycobacterium</taxon>
        <taxon>Mycobacterium simiae complex</taxon>
    </lineage>
</organism>
<keyword evidence="2" id="KW-0472">Membrane</keyword>
<keyword evidence="2" id="KW-0812">Transmembrane</keyword>
<evidence type="ECO:0000259" key="3">
    <source>
        <dbReference type="Pfam" id="PF13828"/>
    </source>
</evidence>
<protein>
    <recommendedName>
        <fullName evidence="3">DUF4190 domain-containing protein</fullName>
    </recommendedName>
</protein>
<feature type="compositionally biased region" description="Low complexity" evidence="1">
    <location>
        <begin position="49"/>
        <end position="59"/>
    </location>
</feature>
<evidence type="ECO:0000313" key="4">
    <source>
        <dbReference type="EMBL" id="EFG77663.1"/>
    </source>
</evidence>
<evidence type="ECO:0000256" key="1">
    <source>
        <dbReference type="SAM" id="MobiDB-lite"/>
    </source>
</evidence>
<keyword evidence="2" id="KW-1133">Transmembrane helix</keyword>
<feature type="transmembrane region" description="Helical" evidence="2">
    <location>
        <begin position="73"/>
        <end position="96"/>
    </location>
</feature>
<dbReference type="InterPro" id="IPR025241">
    <property type="entry name" value="DUF4190"/>
</dbReference>
<feature type="region of interest" description="Disordered" evidence="1">
    <location>
        <begin position="1"/>
        <end position="63"/>
    </location>
</feature>